<dbReference type="Pfam" id="PF02321">
    <property type="entry name" value="OEP"/>
    <property type="match status" value="2"/>
</dbReference>
<dbReference type="GO" id="GO:0015562">
    <property type="term" value="F:efflux transmembrane transporter activity"/>
    <property type="evidence" value="ECO:0007669"/>
    <property type="project" value="InterPro"/>
</dbReference>
<keyword evidence="9" id="KW-0732">Signal</keyword>
<dbReference type="PROSITE" id="PS51724">
    <property type="entry name" value="SPOR"/>
    <property type="match status" value="1"/>
</dbReference>
<dbReference type="SUPFAM" id="SSF56954">
    <property type="entry name" value="Outer membrane efflux proteins (OEP)"/>
    <property type="match status" value="1"/>
</dbReference>
<dbReference type="EMBL" id="CP038254">
    <property type="protein sequence ID" value="QBR84421.1"/>
    <property type="molecule type" value="Genomic_DNA"/>
</dbReference>
<accession>A0AAX1EH59</accession>
<evidence type="ECO:0000256" key="3">
    <source>
        <dbReference type="ARBA" id="ARBA00022448"/>
    </source>
</evidence>
<dbReference type="PANTHER" id="PTHR30026">
    <property type="entry name" value="OUTER MEMBRANE PROTEIN TOLC"/>
    <property type="match status" value="1"/>
</dbReference>
<dbReference type="Gene3D" id="1.20.1600.10">
    <property type="entry name" value="Outer membrane efflux proteins (OEP)"/>
    <property type="match status" value="1"/>
</dbReference>
<dbReference type="GO" id="GO:0042834">
    <property type="term" value="F:peptidoglycan binding"/>
    <property type="evidence" value="ECO:0007669"/>
    <property type="project" value="InterPro"/>
</dbReference>
<dbReference type="AlphaFoldDB" id="A0AAX1EH59"/>
<dbReference type="RefSeq" id="WP_135060661.1">
    <property type="nucleotide sequence ID" value="NZ_CP038254.1"/>
</dbReference>
<evidence type="ECO:0000256" key="5">
    <source>
        <dbReference type="ARBA" id="ARBA00022692"/>
    </source>
</evidence>
<feature type="chain" id="PRO_5043858386" evidence="9">
    <location>
        <begin position="20"/>
        <end position="573"/>
    </location>
</feature>
<dbReference type="GO" id="GO:0015288">
    <property type="term" value="F:porin activity"/>
    <property type="evidence" value="ECO:0007669"/>
    <property type="project" value="TreeGrafter"/>
</dbReference>
<evidence type="ECO:0000256" key="6">
    <source>
        <dbReference type="ARBA" id="ARBA00023136"/>
    </source>
</evidence>
<dbReference type="InterPro" id="IPR051906">
    <property type="entry name" value="TolC-like"/>
</dbReference>
<name>A0AAX1EH59_9GAMM</name>
<proteinExistence type="inferred from homology"/>
<organism evidence="11 12">
    <name type="scientific">Legionella israelensis</name>
    <dbReference type="NCBI Taxonomy" id="454"/>
    <lineage>
        <taxon>Bacteria</taxon>
        <taxon>Pseudomonadati</taxon>
        <taxon>Pseudomonadota</taxon>
        <taxon>Gammaproteobacteria</taxon>
        <taxon>Legionellales</taxon>
        <taxon>Legionellaceae</taxon>
        <taxon>Legionella</taxon>
    </lineage>
</organism>
<dbReference type="InterPro" id="IPR007730">
    <property type="entry name" value="SPOR-like_dom"/>
</dbReference>
<keyword evidence="3" id="KW-0813">Transport</keyword>
<evidence type="ECO:0000256" key="9">
    <source>
        <dbReference type="SAM" id="SignalP"/>
    </source>
</evidence>
<feature type="signal peptide" evidence="9">
    <location>
        <begin position="1"/>
        <end position="19"/>
    </location>
</feature>
<gene>
    <name evidence="11" type="ORF">E3983_08645</name>
</gene>
<feature type="coiled-coil region" evidence="8">
    <location>
        <begin position="181"/>
        <end position="208"/>
    </location>
</feature>
<keyword evidence="6" id="KW-0472">Membrane</keyword>
<dbReference type="NCBIfam" id="TIGR01844">
    <property type="entry name" value="type_I_sec_TolC"/>
    <property type="match status" value="1"/>
</dbReference>
<feature type="domain" description="SPOR" evidence="10">
    <location>
        <begin position="493"/>
        <end position="568"/>
    </location>
</feature>
<protein>
    <submittedName>
        <fullName evidence="11">Agglutination protein</fullName>
    </submittedName>
</protein>
<dbReference type="GO" id="GO:0009279">
    <property type="term" value="C:cell outer membrane"/>
    <property type="evidence" value="ECO:0007669"/>
    <property type="project" value="UniProtKB-SubCell"/>
</dbReference>
<dbReference type="GO" id="GO:1990281">
    <property type="term" value="C:efflux pump complex"/>
    <property type="evidence" value="ECO:0007669"/>
    <property type="project" value="TreeGrafter"/>
</dbReference>
<dbReference type="InterPro" id="IPR036680">
    <property type="entry name" value="SPOR-like_sf"/>
</dbReference>
<keyword evidence="5" id="KW-0812">Transmembrane</keyword>
<evidence type="ECO:0000256" key="8">
    <source>
        <dbReference type="SAM" id="Coils"/>
    </source>
</evidence>
<dbReference type="SUPFAM" id="SSF110997">
    <property type="entry name" value="Sporulation related repeat"/>
    <property type="match status" value="1"/>
</dbReference>
<dbReference type="InterPro" id="IPR010130">
    <property type="entry name" value="T1SS_OMP_TolC"/>
</dbReference>
<dbReference type="Proteomes" id="UP000295517">
    <property type="component" value="Chromosome"/>
</dbReference>
<evidence type="ECO:0000256" key="1">
    <source>
        <dbReference type="ARBA" id="ARBA00004442"/>
    </source>
</evidence>
<dbReference type="Gene3D" id="3.30.70.1070">
    <property type="entry name" value="Sporulation related repeat"/>
    <property type="match status" value="1"/>
</dbReference>
<keyword evidence="4" id="KW-1134">Transmembrane beta strand</keyword>
<evidence type="ECO:0000259" key="10">
    <source>
        <dbReference type="PROSITE" id="PS51724"/>
    </source>
</evidence>
<evidence type="ECO:0000256" key="2">
    <source>
        <dbReference type="ARBA" id="ARBA00007613"/>
    </source>
</evidence>
<evidence type="ECO:0000256" key="7">
    <source>
        <dbReference type="ARBA" id="ARBA00023237"/>
    </source>
</evidence>
<keyword evidence="8" id="KW-0175">Coiled coil</keyword>
<comment type="similarity">
    <text evidence="2">Belongs to the outer membrane factor (OMF) (TC 1.B.17) family.</text>
</comment>
<dbReference type="PANTHER" id="PTHR30026:SF22">
    <property type="entry name" value="OUTER MEMBRANE EFFLUX PROTEIN"/>
    <property type="match status" value="1"/>
</dbReference>
<evidence type="ECO:0000313" key="11">
    <source>
        <dbReference type="EMBL" id="QBR84421.1"/>
    </source>
</evidence>
<comment type="subcellular location">
    <subcellularLocation>
        <location evidence="1">Cell outer membrane</location>
    </subcellularLocation>
</comment>
<reference evidence="11 12" key="1">
    <citation type="submission" date="2019-03" db="EMBL/GenBank/DDBJ databases">
        <title>Diverse conjugative elements silence natural transformation in Legionella species.</title>
        <authorList>
            <person name="Durieux I."/>
            <person name="Ginevra C."/>
            <person name="Attaiech L."/>
            <person name="Picq K."/>
            <person name="Juan P.A."/>
            <person name="Jarraud S."/>
            <person name="Charpentier X."/>
        </authorList>
    </citation>
    <scope>NUCLEOTIDE SEQUENCE [LARGE SCALE GENOMIC DNA]</scope>
    <source>
        <strain evidence="11 12">HL-0427-4011</strain>
    </source>
</reference>
<dbReference type="InterPro" id="IPR003423">
    <property type="entry name" value="OMP_efflux"/>
</dbReference>
<dbReference type="Pfam" id="PF05036">
    <property type="entry name" value="SPOR"/>
    <property type="match status" value="1"/>
</dbReference>
<evidence type="ECO:0000256" key="4">
    <source>
        <dbReference type="ARBA" id="ARBA00022452"/>
    </source>
</evidence>
<sequence length="573" mass="64485">MKKKSLLVALLLVPVSSMADTLCDAVQHGLISNPEVLLNTAKALSARQAVDRAKGAYWPTIDANAGFGKEQSRNPTTEALQGGGKRTLNRVESSVELKQNLFAGGGIAYELKRNEYLYQAQEWKVQGVADDLALDIVQKYLNVLLHEKLYGYAVRNLREHRSVFAMIRERGAAGISRVAEVDQAQARLALAEANKISAEADLREARITYAKVVGKWPSDLRWPKIPSSKHLPKTLSQSIEKGLDNHPTLKSAYADVKEAKSQYEVAKASFYPRFDFVLSASKNKNLDGLVGRNEDKMAMFRMTYNLFRGGSDEARVRETAYQVQEAYEVKNQSIIDLKESLRLSWNAWEASGLRIRPLRQHVSSSYKTRAAYEEQFKVGKRTLLDLLDSQNEYYRAQIEYARGQNEEIFSRYRILNGMGMLLCYLKMRLPLNVVNNDVFSSAQTHVLLNKSMNEIPYPDNSDHSLVLAHPVASMDKVKLTPAIVNKNATLPLQIKPKVWYVSTGNFNDKASADLLVNRLKKQGFPTFTCFYKGCHLVLVGPYEYRGQAGNSMERLKEIAHVPGRLVTFKGPVK</sequence>
<keyword evidence="7" id="KW-0998">Cell outer membrane</keyword>
<evidence type="ECO:0000313" key="12">
    <source>
        <dbReference type="Proteomes" id="UP000295517"/>
    </source>
</evidence>